<sequence length="298" mass="32020">MTPTQPPESMRAGIAALSSYTIWGLSPIFYKLLGFASATEIVLHRALWSVPTLLLVIWAGKNWTAVVSALTKPNVLGLLLLTAILIAANWWTFIFAVNEGRVLEVSLGYFINPLMNVAVGLLVFREKLGPWRIAAIALALIGVINQVVSVGHLPVLALFLAVTFTAYGYIRKTIAVDGRVGMLVETVIIAIPSMIALGFVTAQGQGHFNDGWWPATLLILTGPMTVAPLLLFIIGARGLNMATLGILQFVAPSLQFACAVAYGEVFTPAHAVTFGFIWAGLACFTVSMLRRAKKEVAA</sequence>
<feature type="transmembrane region" description="Helical" evidence="8">
    <location>
        <begin position="12"/>
        <end position="30"/>
    </location>
</feature>
<feature type="transmembrane region" description="Helical" evidence="8">
    <location>
        <begin position="154"/>
        <end position="170"/>
    </location>
</feature>
<gene>
    <name evidence="10" type="primary">rarD</name>
    <name evidence="10" type="ORF">ACFOOR_06985</name>
</gene>
<comment type="similarity">
    <text evidence="2">Belongs to the EamA transporter family.</text>
</comment>
<keyword evidence="4" id="KW-1003">Cell membrane</keyword>
<dbReference type="InterPro" id="IPR000620">
    <property type="entry name" value="EamA_dom"/>
</dbReference>
<feature type="transmembrane region" description="Helical" evidence="8">
    <location>
        <begin position="42"/>
        <end position="63"/>
    </location>
</feature>
<comment type="subcellular location">
    <subcellularLocation>
        <location evidence="1">Cell membrane</location>
        <topology evidence="1">Multi-pass membrane protein</topology>
    </subcellularLocation>
</comment>
<evidence type="ECO:0000256" key="8">
    <source>
        <dbReference type="SAM" id="Phobius"/>
    </source>
</evidence>
<proteinExistence type="inferred from homology"/>
<protein>
    <submittedName>
        <fullName evidence="10">EamA family transporter RarD</fullName>
    </submittedName>
</protein>
<dbReference type="SUPFAM" id="SSF103481">
    <property type="entry name" value="Multidrug resistance efflux transporter EmrE"/>
    <property type="match status" value="1"/>
</dbReference>
<keyword evidence="11" id="KW-1185">Reference proteome</keyword>
<dbReference type="InterPro" id="IPR004626">
    <property type="entry name" value="RarD"/>
</dbReference>
<name>A0ABV6ZWI6_9PROT</name>
<evidence type="ECO:0000256" key="4">
    <source>
        <dbReference type="ARBA" id="ARBA00022475"/>
    </source>
</evidence>
<feature type="transmembrane region" description="Helical" evidence="8">
    <location>
        <begin position="106"/>
        <end position="124"/>
    </location>
</feature>
<evidence type="ECO:0000256" key="2">
    <source>
        <dbReference type="ARBA" id="ARBA00007362"/>
    </source>
</evidence>
<feature type="domain" description="EamA" evidence="9">
    <location>
        <begin position="14"/>
        <end position="144"/>
    </location>
</feature>
<feature type="transmembrane region" description="Helical" evidence="8">
    <location>
        <begin position="212"/>
        <end position="234"/>
    </location>
</feature>
<feature type="transmembrane region" description="Helical" evidence="8">
    <location>
        <begin position="182"/>
        <end position="200"/>
    </location>
</feature>
<dbReference type="EMBL" id="JBHRSV010000012">
    <property type="protein sequence ID" value="MFC2925846.1"/>
    <property type="molecule type" value="Genomic_DNA"/>
</dbReference>
<evidence type="ECO:0000256" key="1">
    <source>
        <dbReference type="ARBA" id="ARBA00004651"/>
    </source>
</evidence>
<comment type="caution">
    <text evidence="10">The sequence shown here is derived from an EMBL/GenBank/DDBJ whole genome shotgun (WGS) entry which is preliminary data.</text>
</comment>
<accession>A0ABV6ZWI6</accession>
<keyword evidence="5 8" id="KW-0812">Transmembrane</keyword>
<evidence type="ECO:0000313" key="10">
    <source>
        <dbReference type="EMBL" id="MFC2925846.1"/>
    </source>
</evidence>
<keyword evidence="6 8" id="KW-1133">Transmembrane helix</keyword>
<organism evidence="10 11">
    <name type="scientific">Hyphobacterium vulgare</name>
    <dbReference type="NCBI Taxonomy" id="1736751"/>
    <lineage>
        <taxon>Bacteria</taxon>
        <taxon>Pseudomonadati</taxon>
        <taxon>Pseudomonadota</taxon>
        <taxon>Alphaproteobacteria</taxon>
        <taxon>Maricaulales</taxon>
        <taxon>Maricaulaceae</taxon>
        <taxon>Hyphobacterium</taxon>
    </lineage>
</organism>
<dbReference type="Pfam" id="PF00892">
    <property type="entry name" value="EamA"/>
    <property type="match status" value="1"/>
</dbReference>
<feature type="transmembrane region" description="Helical" evidence="8">
    <location>
        <begin position="75"/>
        <end position="94"/>
    </location>
</feature>
<dbReference type="RefSeq" id="WP_343164963.1">
    <property type="nucleotide sequence ID" value="NZ_JBHRSV010000012.1"/>
</dbReference>
<dbReference type="Proteomes" id="UP001595379">
    <property type="component" value="Unassembled WGS sequence"/>
</dbReference>
<evidence type="ECO:0000256" key="3">
    <source>
        <dbReference type="ARBA" id="ARBA00022448"/>
    </source>
</evidence>
<evidence type="ECO:0000313" key="11">
    <source>
        <dbReference type="Proteomes" id="UP001595379"/>
    </source>
</evidence>
<evidence type="ECO:0000259" key="9">
    <source>
        <dbReference type="Pfam" id="PF00892"/>
    </source>
</evidence>
<keyword evidence="3" id="KW-0813">Transport</keyword>
<reference evidence="11" key="1">
    <citation type="journal article" date="2019" name="Int. J. Syst. Evol. Microbiol.">
        <title>The Global Catalogue of Microorganisms (GCM) 10K type strain sequencing project: providing services to taxonomists for standard genome sequencing and annotation.</title>
        <authorList>
            <consortium name="The Broad Institute Genomics Platform"/>
            <consortium name="The Broad Institute Genome Sequencing Center for Infectious Disease"/>
            <person name="Wu L."/>
            <person name="Ma J."/>
        </authorList>
    </citation>
    <scope>NUCLEOTIDE SEQUENCE [LARGE SCALE GENOMIC DNA]</scope>
    <source>
        <strain evidence="11">KCTC 52487</strain>
    </source>
</reference>
<evidence type="ECO:0000256" key="5">
    <source>
        <dbReference type="ARBA" id="ARBA00022692"/>
    </source>
</evidence>
<keyword evidence="7 8" id="KW-0472">Membrane</keyword>
<dbReference type="NCBIfam" id="TIGR00688">
    <property type="entry name" value="rarD"/>
    <property type="match status" value="1"/>
</dbReference>
<evidence type="ECO:0000256" key="6">
    <source>
        <dbReference type="ARBA" id="ARBA00022989"/>
    </source>
</evidence>
<feature type="transmembrane region" description="Helical" evidence="8">
    <location>
        <begin position="241"/>
        <end position="263"/>
    </location>
</feature>
<evidence type="ECO:0000256" key="7">
    <source>
        <dbReference type="ARBA" id="ARBA00023136"/>
    </source>
</evidence>
<dbReference type="InterPro" id="IPR037185">
    <property type="entry name" value="EmrE-like"/>
</dbReference>
<feature type="transmembrane region" description="Helical" evidence="8">
    <location>
        <begin position="269"/>
        <end position="289"/>
    </location>
</feature>